<dbReference type="RefSeq" id="XP_005759529.1">
    <property type="nucleotide sequence ID" value="XM_005759472.1"/>
</dbReference>
<dbReference type="KEGG" id="ehx:EMIHUDRAFT_96957"/>
<dbReference type="Gene3D" id="1.20.1260.10">
    <property type="match status" value="1"/>
</dbReference>
<evidence type="ECO:0000256" key="2">
    <source>
        <dbReference type="SAM" id="SignalP"/>
    </source>
</evidence>
<proteinExistence type="predicted"/>
<evidence type="ECO:0000259" key="3">
    <source>
        <dbReference type="Pfam" id="PF12902"/>
    </source>
</evidence>
<dbReference type="Proteomes" id="UP000013827">
    <property type="component" value="Unassembled WGS sequence"/>
</dbReference>
<accession>A0A0D3I765</accession>
<dbReference type="EnsemblProtists" id="EOD07100">
    <property type="protein sequence ID" value="EOD07100"/>
    <property type="gene ID" value="EMIHUDRAFT_96957"/>
</dbReference>
<keyword evidence="5" id="KW-1185">Reference proteome</keyword>
<feature type="domain" description="Iminophenyl-pyruvate dimer synthase" evidence="3">
    <location>
        <begin position="69"/>
        <end position="158"/>
    </location>
</feature>
<protein>
    <recommendedName>
        <fullName evidence="3">Iminophenyl-pyruvate dimer synthase domain-containing protein</fullName>
    </recommendedName>
</protein>
<reference evidence="5" key="1">
    <citation type="journal article" date="2013" name="Nature">
        <title>Pan genome of the phytoplankton Emiliania underpins its global distribution.</title>
        <authorList>
            <person name="Read B.A."/>
            <person name="Kegel J."/>
            <person name="Klute M.J."/>
            <person name="Kuo A."/>
            <person name="Lefebvre S.C."/>
            <person name="Maumus F."/>
            <person name="Mayer C."/>
            <person name="Miller J."/>
            <person name="Monier A."/>
            <person name="Salamov A."/>
            <person name="Young J."/>
            <person name="Aguilar M."/>
            <person name="Claverie J.M."/>
            <person name="Frickenhaus S."/>
            <person name="Gonzalez K."/>
            <person name="Herman E.K."/>
            <person name="Lin Y.C."/>
            <person name="Napier J."/>
            <person name="Ogata H."/>
            <person name="Sarno A.F."/>
            <person name="Shmutz J."/>
            <person name="Schroeder D."/>
            <person name="de Vargas C."/>
            <person name="Verret F."/>
            <person name="von Dassow P."/>
            <person name="Valentin K."/>
            <person name="Van de Peer Y."/>
            <person name="Wheeler G."/>
            <person name="Dacks J.B."/>
            <person name="Delwiche C.F."/>
            <person name="Dyhrman S.T."/>
            <person name="Glockner G."/>
            <person name="John U."/>
            <person name="Richards T."/>
            <person name="Worden A.Z."/>
            <person name="Zhang X."/>
            <person name="Grigoriev I.V."/>
            <person name="Allen A.E."/>
            <person name="Bidle K."/>
            <person name="Borodovsky M."/>
            <person name="Bowler C."/>
            <person name="Brownlee C."/>
            <person name="Cock J.M."/>
            <person name="Elias M."/>
            <person name="Gladyshev V.N."/>
            <person name="Groth M."/>
            <person name="Guda C."/>
            <person name="Hadaegh A."/>
            <person name="Iglesias-Rodriguez M.D."/>
            <person name="Jenkins J."/>
            <person name="Jones B.M."/>
            <person name="Lawson T."/>
            <person name="Leese F."/>
            <person name="Lindquist E."/>
            <person name="Lobanov A."/>
            <person name="Lomsadze A."/>
            <person name="Malik S.B."/>
            <person name="Marsh M.E."/>
            <person name="Mackinder L."/>
            <person name="Mock T."/>
            <person name="Mueller-Roeber B."/>
            <person name="Pagarete A."/>
            <person name="Parker M."/>
            <person name="Probert I."/>
            <person name="Quesneville H."/>
            <person name="Raines C."/>
            <person name="Rensing S.A."/>
            <person name="Riano-Pachon D.M."/>
            <person name="Richier S."/>
            <person name="Rokitta S."/>
            <person name="Shiraiwa Y."/>
            <person name="Soanes D.M."/>
            <person name="van der Giezen M."/>
            <person name="Wahlund T.M."/>
            <person name="Williams B."/>
            <person name="Wilson W."/>
            <person name="Wolfe G."/>
            <person name="Wurch L.L."/>
        </authorList>
    </citation>
    <scope>NUCLEOTIDE SEQUENCE</scope>
</reference>
<feature type="chain" id="PRO_5044267572" description="Iminophenyl-pyruvate dimer synthase domain-containing protein" evidence="2">
    <location>
        <begin position="21"/>
        <end position="449"/>
    </location>
</feature>
<dbReference type="Pfam" id="PF12902">
    <property type="entry name" value="Ferritin-like"/>
    <property type="match status" value="1"/>
</dbReference>
<dbReference type="PaxDb" id="2903-EOD07100"/>
<dbReference type="InterPro" id="IPR026820">
    <property type="entry name" value="VioB/RebD_dom"/>
</dbReference>
<dbReference type="InterPro" id="IPR012347">
    <property type="entry name" value="Ferritin-like"/>
</dbReference>
<evidence type="ECO:0000313" key="4">
    <source>
        <dbReference type="EnsemblProtists" id="EOD07100"/>
    </source>
</evidence>
<feature type="signal peptide" evidence="2">
    <location>
        <begin position="1"/>
        <end position="20"/>
    </location>
</feature>
<feature type="region of interest" description="Disordered" evidence="1">
    <location>
        <begin position="414"/>
        <end position="434"/>
    </location>
</feature>
<evidence type="ECO:0000256" key="1">
    <source>
        <dbReference type="SAM" id="MobiDB-lite"/>
    </source>
</evidence>
<name>A0A0D3I765_EMIH1</name>
<reference evidence="4" key="2">
    <citation type="submission" date="2024-10" db="UniProtKB">
        <authorList>
            <consortium name="EnsemblProtists"/>
        </authorList>
    </citation>
    <scope>IDENTIFICATION</scope>
</reference>
<organism evidence="4 5">
    <name type="scientific">Emiliania huxleyi (strain CCMP1516)</name>
    <dbReference type="NCBI Taxonomy" id="280463"/>
    <lineage>
        <taxon>Eukaryota</taxon>
        <taxon>Haptista</taxon>
        <taxon>Haptophyta</taxon>
        <taxon>Prymnesiophyceae</taxon>
        <taxon>Isochrysidales</taxon>
        <taxon>Noelaerhabdaceae</taxon>
        <taxon>Emiliania</taxon>
    </lineage>
</organism>
<dbReference type="HOGENOM" id="CLU_565552_0_0_1"/>
<keyword evidence="2" id="KW-0732">Signal</keyword>
<evidence type="ECO:0000313" key="5">
    <source>
        <dbReference type="Proteomes" id="UP000013827"/>
    </source>
</evidence>
<dbReference type="GeneID" id="17253295"/>
<sequence>MTRLATSAFLLAALAPAAASWQPGWPADPSAGKENVTCNLKWDVLCGDSPLKKYPCAQPWNREIVHEYLEKAIAVEFFTIPLYLTAGYSLHKSQQVMFGQPGYEDAVKVQANGRYVDTDSHAHQQQFHALELIHATFIDEMYHLKWVANVASAAGLDADGFRRALKKPPLTNGTYLDQLPVKAGAYRSISDFYYALWEGLIAINKNISAPHGECDVGKNTCMGYSTHKCKVHTDCPGNWTGVIPDRQWSTVDDDKHGFRVTPPTVMNLPTALANILPIVYEGEGADVRIMSGARVMTERGILPREYVTAGDEVDSTDVAAYTHYDRFLAINKWVESLPPDNKTTYIKSLERHPSECQSAAMNANLQQEKAYNNLLKDIVDGYSNETKNSLPESQWFAHMVYATPSVKSETMALEDGTYGATPPPSHSAEMMSKGPSKCPYANPMWLTSS</sequence>
<dbReference type="AlphaFoldDB" id="A0A0D3I765"/>